<comment type="caution">
    <text evidence="6">The sequence shown here is derived from an EMBL/GenBank/DDBJ whole genome shotgun (WGS) entry which is preliminary data.</text>
</comment>
<name>A0A7J6SX63_PEROL</name>
<dbReference type="PANTHER" id="PTHR13146">
    <property type="match status" value="1"/>
</dbReference>
<evidence type="ECO:0000313" key="7">
    <source>
        <dbReference type="Proteomes" id="UP000553632"/>
    </source>
</evidence>
<dbReference type="SUPFAM" id="SSF103481">
    <property type="entry name" value="Multidrug resistance efflux transporter EmrE"/>
    <property type="match status" value="1"/>
</dbReference>
<comment type="subcellular location">
    <subcellularLocation>
        <location evidence="1">Membrane</location>
        <topology evidence="1">Multi-pass membrane protein</topology>
    </subcellularLocation>
</comment>
<proteinExistence type="predicted"/>
<evidence type="ECO:0000256" key="1">
    <source>
        <dbReference type="ARBA" id="ARBA00004141"/>
    </source>
</evidence>
<gene>
    <name evidence="6" type="ORF">FOZ63_026137</name>
</gene>
<reference evidence="6 7" key="1">
    <citation type="submission" date="2020-04" db="EMBL/GenBank/DDBJ databases">
        <title>Perkinsus olseni comparative genomics.</title>
        <authorList>
            <person name="Bogema D.R."/>
        </authorList>
    </citation>
    <scope>NUCLEOTIDE SEQUENCE [LARGE SCALE GENOMIC DNA]</scope>
    <source>
        <strain evidence="6 7">ATCC PRA-207</strain>
    </source>
</reference>
<dbReference type="GO" id="GO:0015165">
    <property type="term" value="F:pyrimidine nucleotide-sugar transmembrane transporter activity"/>
    <property type="evidence" value="ECO:0007669"/>
    <property type="project" value="InterPro"/>
</dbReference>
<feature type="transmembrane region" description="Helical" evidence="5">
    <location>
        <begin position="195"/>
        <end position="214"/>
    </location>
</feature>
<protein>
    <submittedName>
        <fullName evidence="6">Uncharacterized protein</fullName>
    </submittedName>
</protein>
<evidence type="ECO:0000256" key="3">
    <source>
        <dbReference type="ARBA" id="ARBA00022989"/>
    </source>
</evidence>
<keyword evidence="7" id="KW-1185">Reference proteome</keyword>
<feature type="transmembrane region" description="Helical" evidence="5">
    <location>
        <begin position="310"/>
        <end position="329"/>
    </location>
</feature>
<dbReference type="InterPro" id="IPR037185">
    <property type="entry name" value="EmrE-like"/>
</dbReference>
<feature type="transmembrane region" description="Helical" evidence="5">
    <location>
        <begin position="341"/>
        <end position="361"/>
    </location>
</feature>
<dbReference type="AlphaFoldDB" id="A0A7J6SX63"/>
<keyword evidence="4 5" id="KW-0472">Membrane</keyword>
<dbReference type="EMBL" id="JABANO010015126">
    <property type="protein sequence ID" value="KAF4737403.1"/>
    <property type="molecule type" value="Genomic_DNA"/>
</dbReference>
<feature type="transmembrane region" description="Helical" evidence="5">
    <location>
        <begin position="235"/>
        <end position="253"/>
    </location>
</feature>
<dbReference type="GO" id="GO:0000139">
    <property type="term" value="C:Golgi membrane"/>
    <property type="evidence" value="ECO:0007669"/>
    <property type="project" value="InterPro"/>
</dbReference>
<evidence type="ECO:0000256" key="2">
    <source>
        <dbReference type="ARBA" id="ARBA00022692"/>
    </source>
</evidence>
<dbReference type="InterPro" id="IPR007271">
    <property type="entry name" value="Nuc_sug_transpt"/>
</dbReference>
<keyword evidence="2 5" id="KW-0812">Transmembrane</keyword>
<feature type="transmembrane region" description="Helical" evidence="5">
    <location>
        <begin position="277"/>
        <end position="298"/>
    </location>
</feature>
<feature type="transmembrane region" description="Helical" evidence="5">
    <location>
        <begin position="156"/>
        <end position="175"/>
    </location>
</feature>
<feature type="transmembrane region" description="Helical" evidence="5">
    <location>
        <begin position="45"/>
        <end position="65"/>
    </location>
</feature>
<organism evidence="6 7">
    <name type="scientific">Perkinsus olseni</name>
    <name type="common">Perkinsus atlanticus</name>
    <dbReference type="NCBI Taxonomy" id="32597"/>
    <lineage>
        <taxon>Eukaryota</taxon>
        <taxon>Sar</taxon>
        <taxon>Alveolata</taxon>
        <taxon>Perkinsozoa</taxon>
        <taxon>Perkinsea</taxon>
        <taxon>Perkinsida</taxon>
        <taxon>Perkinsidae</taxon>
        <taxon>Perkinsus</taxon>
    </lineage>
</organism>
<dbReference type="Proteomes" id="UP000553632">
    <property type="component" value="Unassembled WGS sequence"/>
</dbReference>
<evidence type="ECO:0000256" key="5">
    <source>
        <dbReference type="SAM" id="Phobius"/>
    </source>
</evidence>
<keyword evidence="3 5" id="KW-1133">Transmembrane helix</keyword>
<accession>A0A7J6SX63</accession>
<dbReference type="OMA" id="HHANREP"/>
<evidence type="ECO:0000256" key="4">
    <source>
        <dbReference type="ARBA" id="ARBA00023136"/>
    </source>
</evidence>
<feature type="transmembrane region" description="Helical" evidence="5">
    <location>
        <begin position="129"/>
        <end position="149"/>
    </location>
</feature>
<dbReference type="Pfam" id="PF04142">
    <property type="entry name" value="Nuc_sug_transp"/>
    <property type="match status" value="1"/>
</dbReference>
<evidence type="ECO:0000313" key="6">
    <source>
        <dbReference type="EMBL" id="KAF4737403.1"/>
    </source>
</evidence>
<sequence>MFNVSTAIWIFFVLGCGPLNTIISKIVFEIRSIGLEGFPKPFHKPWFITTVMFLGMAPGIIVYIAKMIRNKARRHHANREPLLQVKPVPEPVPMPFWKSALYCALPASFDMIGTTVGYIGLLYNSPSVFMMLRGSIIVFSAILSVAFLHRKLSAQNWFGVIVCATAVTLIGVSNLCAQDAKAVADEPQVTSVGLMGFGMLMILLSQFIQALQVVTEEKFMKDMTIDPYCVVGMEGIWGTIYMVCIVLPILYAVHGDDAGSSENTLDSLMLLHHSKKMQTFLAVYLVSIFFTNCAAVIVTKILSAIHVTMFNAMQPAIVWFIGLFTYYFVTPTASFAEQWTAWSWLQLGGFLFLVYGQLVYADILHVPGFKRPIVQSVPFATPTSVTALVPSVDYLVFIFFLCFHQERP</sequence>